<feature type="domain" description="CheW-like" evidence="1">
    <location>
        <begin position="37"/>
        <end position="181"/>
    </location>
</feature>
<accession>A0ABQ4TE84</accession>
<organism evidence="2 3">
    <name type="scientific">Methylobacterium organophilum</name>
    <dbReference type="NCBI Taxonomy" id="410"/>
    <lineage>
        <taxon>Bacteria</taxon>
        <taxon>Pseudomonadati</taxon>
        <taxon>Pseudomonadota</taxon>
        <taxon>Alphaproteobacteria</taxon>
        <taxon>Hyphomicrobiales</taxon>
        <taxon>Methylobacteriaceae</taxon>
        <taxon>Methylobacterium</taxon>
    </lineage>
</organism>
<dbReference type="SUPFAM" id="SSF50341">
    <property type="entry name" value="CheW-like"/>
    <property type="match status" value="1"/>
</dbReference>
<evidence type="ECO:0000313" key="3">
    <source>
        <dbReference type="Proteomes" id="UP001055156"/>
    </source>
</evidence>
<dbReference type="PROSITE" id="PS50851">
    <property type="entry name" value="CHEW"/>
    <property type="match status" value="1"/>
</dbReference>
<proteinExistence type="predicted"/>
<name>A0ABQ4TE84_METOR</name>
<dbReference type="Gene3D" id="2.40.50.180">
    <property type="entry name" value="CheA-289, Domain 4"/>
    <property type="match status" value="1"/>
</dbReference>
<gene>
    <name evidence="2" type="ORF">LKMONMHP_4475</name>
</gene>
<dbReference type="SMART" id="SM00260">
    <property type="entry name" value="CheW"/>
    <property type="match status" value="1"/>
</dbReference>
<reference evidence="2" key="2">
    <citation type="submission" date="2021-08" db="EMBL/GenBank/DDBJ databases">
        <authorList>
            <person name="Tani A."/>
            <person name="Ola A."/>
            <person name="Ogura Y."/>
            <person name="Katsura K."/>
            <person name="Hayashi T."/>
        </authorList>
    </citation>
    <scope>NUCLEOTIDE SEQUENCE</scope>
    <source>
        <strain evidence="2">NBRC 15689</strain>
    </source>
</reference>
<dbReference type="InterPro" id="IPR002545">
    <property type="entry name" value="CheW-lke_dom"/>
</dbReference>
<comment type="caution">
    <text evidence="2">The sequence shown here is derived from an EMBL/GenBank/DDBJ whole genome shotgun (WGS) entry which is preliminary data.</text>
</comment>
<dbReference type="InterPro" id="IPR036061">
    <property type="entry name" value="CheW-like_dom_sf"/>
</dbReference>
<protein>
    <recommendedName>
        <fullName evidence="1">CheW-like domain-containing protein</fullName>
    </recommendedName>
</protein>
<evidence type="ECO:0000259" key="1">
    <source>
        <dbReference type="PROSITE" id="PS50851"/>
    </source>
</evidence>
<dbReference type="Proteomes" id="UP001055156">
    <property type="component" value="Unassembled WGS sequence"/>
</dbReference>
<dbReference type="RefSeq" id="WP_238314452.1">
    <property type="nucleotide sequence ID" value="NZ_BPQV01000017.1"/>
</dbReference>
<reference evidence="2" key="1">
    <citation type="journal article" date="2021" name="Front. Microbiol.">
        <title>Comprehensive Comparative Genomics and Phenotyping of Methylobacterium Species.</title>
        <authorList>
            <person name="Alessa O."/>
            <person name="Ogura Y."/>
            <person name="Fujitani Y."/>
            <person name="Takami H."/>
            <person name="Hayashi T."/>
            <person name="Sahin N."/>
            <person name="Tani A."/>
        </authorList>
    </citation>
    <scope>NUCLEOTIDE SEQUENCE</scope>
    <source>
        <strain evidence="2">NBRC 15689</strain>
    </source>
</reference>
<keyword evidence="3" id="KW-1185">Reference proteome</keyword>
<dbReference type="Pfam" id="PF01584">
    <property type="entry name" value="CheW"/>
    <property type="match status" value="1"/>
</dbReference>
<dbReference type="EMBL" id="BPQV01000017">
    <property type="protein sequence ID" value="GJE29593.1"/>
    <property type="molecule type" value="Genomic_DNA"/>
</dbReference>
<sequence length="183" mass="18763">MSEAPAVLDARRRRILLDARSAALAARPAGGAEAVALSAYLVCTCGPERYGLPIEAAAAVLPGRPCARLPGAAPAIRGIVALSGVVVTVIDLSAHLGLGRGPEDEAGRGHLLRLRGQEPPIALLVERVLGVEHVPVPALPDANPDASLGAHAVARYAPPGRDGAGGFSILDLPLLLRRYRPAA</sequence>
<evidence type="ECO:0000313" key="2">
    <source>
        <dbReference type="EMBL" id="GJE29593.1"/>
    </source>
</evidence>